<keyword evidence="5 9" id="KW-0297">G-protein coupled receptor</keyword>
<evidence type="ECO:0000256" key="3">
    <source>
        <dbReference type="ARBA" id="ARBA00022692"/>
    </source>
</evidence>
<comment type="subcellular location">
    <subcellularLocation>
        <location evidence="1">Cell membrane</location>
        <topology evidence="1">Multi-pass membrane protein</topology>
    </subcellularLocation>
</comment>
<evidence type="ECO:0000313" key="13">
    <source>
        <dbReference type="Proteomes" id="UP001166052"/>
    </source>
</evidence>
<keyword evidence="6 10" id="KW-0472">Membrane</keyword>
<evidence type="ECO:0000256" key="4">
    <source>
        <dbReference type="ARBA" id="ARBA00022989"/>
    </source>
</evidence>
<organism evidence="12 13">
    <name type="scientific">Polypterus senegalus</name>
    <name type="common">Senegal bichir</name>
    <dbReference type="NCBI Taxonomy" id="55291"/>
    <lineage>
        <taxon>Eukaryota</taxon>
        <taxon>Metazoa</taxon>
        <taxon>Chordata</taxon>
        <taxon>Craniata</taxon>
        <taxon>Vertebrata</taxon>
        <taxon>Euteleostomi</taxon>
        <taxon>Actinopterygii</taxon>
        <taxon>Polypteriformes</taxon>
        <taxon>Polypteridae</taxon>
        <taxon>Polypterus</taxon>
    </lineage>
</organism>
<keyword evidence="4 10" id="KW-1133">Transmembrane helix</keyword>
<keyword evidence="3 9" id="KW-0812">Transmembrane</keyword>
<dbReference type="InterPro" id="IPR000276">
    <property type="entry name" value="GPCR_Rhodpsn"/>
</dbReference>
<feature type="non-terminal residue" evidence="12">
    <location>
        <position position="371"/>
    </location>
</feature>
<feature type="transmembrane region" description="Helical" evidence="10">
    <location>
        <begin position="57"/>
        <end position="76"/>
    </location>
</feature>
<keyword evidence="2" id="KW-1003">Cell membrane</keyword>
<dbReference type="Pfam" id="PF00001">
    <property type="entry name" value="7tm_1"/>
    <property type="match status" value="1"/>
</dbReference>
<accession>A0ABS2YZY9</accession>
<evidence type="ECO:0000256" key="10">
    <source>
        <dbReference type="SAM" id="Phobius"/>
    </source>
</evidence>
<feature type="transmembrane region" description="Helical" evidence="10">
    <location>
        <begin position="96"/>
        <end position="116"/>
    </location>
</feature>
<evidence type="ECO:0000256" key="2">
    <source>
        <dbReference type="ARBA" id="ARBA00022475"/>
    </source>
</evidence>
<feature type="transmembrane region" description="Helical" evidence="10">
    <location>
        <begin position="20"/>
        <end position="45"/>
    </location>
</feature>
<protein>
    <submittedName>
        <fullName evidence="12">HRH2 protein</fullName>
    </submittedName>
</protein>
<feature type="non-terminal residue" evidence="12">
    <location>
        <position position="1"/>
    </location>
</feature>
<dbReference type="PROSITE" id="PS00237">
    <property type="entry name" value="G_PROTEIN_RECEP_F1_1"/>
    <property type="match status" value="1"/>
</dbReference>
<feature type="domain" description="G-protein coupled receptors family 1 profile" evidence="11">
    <location>
        <begin position="37"/>
        <end position="302"/>
    </location>
</feature>
<keyword evidence="8 9" id="KW-0807">Transducer</keyword>
<evidence type="ECO:0000259" key="11">
    <source>
        <dbReference type="PROSITE" id="PS50262"/>
    </source>
</evidence>
<feature type="transmembrane region" description="Helical" evidence="10">
    <location>
        <begin position="286"/>
        <end position="305"/>
    </location>
</feature>
<dbReference type="PANTHER" id="PTHR24248">
    <property type="entry name" value="ADRENERGIC RECEPTOR-RELATED G-PROTEIN COUPLED RECEPTOR"/>
    <property type="match status" value="1"/>
</dbReference>
<evidence type="ECO:0000256" key="9">
    <source>
        <dbReference type="RuleBase" id="RU000688"/>
    </source>
</evidence>
<comment type="caution">
    <text evidence="12">The sequence shown here is derived from an EMBL/GenBank/DDBJ whole genome shotgun (WGS) entry which is preliminary data.</text>
</comment>
<dbReference type="PROSITE" id="PS50262">
    <property type="entry name" value="G_PROTEIN_RECEP_F1_2"/>
    <property type="match status" value="1"/>
</dbReference>
<dbReference type="PRINTS" id="PR00237">
    <property type="entry name" value="GPCRRHODOPSN"/>
</dbReference>
<evidence type="ECO:0000256" key="6">
    <source>
        <dbReference type="ARBA" id="ARBA00023136"/>
    </source>
</evidence>
<proteinExistence type="inferred from homology"/>
<dbReference type="CDD" id="cd15051">
    <property type="entry name" value="7tmA_Histamine_H2R"/>
    <property type="match status" value="1"/>
</dbReference>
<dbReference type="SMART" id="SM01381">
    <property type="entry name" value="7TM_GPCR_Srsx"/>
    <property type="match status" value="1"/>
</dbReference>
<name>A0ABS2YZY9_POLSE</name>
<keyword evidence="13" id="KW-1185">Reference proteome</keyword>
<dbReference type="Gene3D" id="1.20.1070.10">
    <property type="entry name" value="Rhodopsin 7-helix transmembrane proteins"/>
    <property type="match status" value="1"/>
</dbReference>
<gene>
    <name evidence="12" type="primary">Hrh2_0</name>
    <name evidence="12" type="ORF">GTO92_0016294</name>
</gene>
<evidence type="ECO:0000256" key="5">
    <source>
        <dbReference type="ARBA" id="ARBA00023040"/>
    </source>
</evidence>
<dbReference type="EMBL" id="JAAWVN010013865">
    <property type="protein sequence ID" value="MBN3291750.1"/>
    <property type="molecule type" value="Genomic_DNA"/>
</dbReference>
<dbReference type="PANTHER" id="PTHR24248:SF163">
    <property type="entry name" value="HISTAMINE H2 RECEPTOR-LIKE"/>
    <property type="match status" value="1"/>
</dbReference>
<feature type="transmembrane region" description="Helical" evidence="10">
    <location>
        <begin position="248"/>
        <end position="266"/>
    </location>
</feature>
<feature type="transmembrane region" description="Helical" evidence="10">
    <location>
        <begin position="137"/>
        <end position="156"/>
    </location>
</feature>
<evidence type="ECO:0000256" key="1">
    <source>
        <dbReference type="ARBA" id="ARBA00004651"/>
    </source>
</evidence>
<comment type="similarity">
    <text evidence="9">Belongs to the G-protein coupled receptor 1 family.</text>
</comment>
<keyword evidence="7 9" id="KW-0675">Receptor</keyword>
<evidence type="ECO:0000313" key="12">
    <source>
        <dbReference type="EMBL" id="MBN3291750.1"/>
    </source>
</evidence>
<reference evidence="12" key="1">
    <citation type="journal article" date="2021" name="Cell">
        <title>Tracing the genetic footprints of vertebrate landing in non-teleost ray-finned fishes.</title>
        <authorList>
            <person name="Bi X."/>
            <person name="Wang K."/>
            <person name="Yang L."/>
            <person name="Pan H."/>
            <person name="Jiang H."/>
            <person name="Wei Q."/>
            <person name="Fang M."/>
            <person name="Yu H."/>
            <person name="Zhu C."/>
            <person name="Cai Y."/>
            <person name="He Y."/>
            <person name="Gan X."/>
            <person name="Zeng H."/>
            <person name="Yu D."/>
            <person name="Zhu Y."/>
            <person name="Jiang H."/>
            <person name="Qiu Q."/>
            <person name="Yang H."/>
            <person name="Zhang Y.E."/>
            <person name="Wang W."/>
            <person name="Zhu M."/>
            <person name="He S."/>
            <person name="Zhang G."/>
        </authorList>
    </citation>
    <scope>NUCLEOTIDE SEQUENCE</scope>
    <source>
        <strain evidence="12">Bchr_001</strain>
    </source>
</reference>
<feature type="transmembrane region" description="Helical" evidence="10">
    <location>
        <begin position="187"/>
        <end position="210"/>
    </location>
</feature>
<dbReference type="SUPFAM" id="SSF81321">
    <property type="entry name" value="Family A G protein-coupled receptor-like"/>
    <property type="match status" value="1"/>
</dbReference>
<dbReference type="Proteomes" id="UP001166052">
    <property type="component" value="Unassembled WGS sequence"/>
</dbReference>
<sequence>MEGRPNATAGALLKRPVWPTVSLACVLGALFVLTVCGNVLVCLVVCHNRKLRNLTNCFIVSLAVTDLLLGLLVLPFSAVNELFLSWPFGATFCNVYTSLDVMLCTASILNLFMISLDRYYAVTAPLRYAMLVTPSRVAVALGVIWVVSFMVSFPPIHLGWNTVNFTVQNKGAGDRDTTCMLELNKGYALLDAFGTFYLPLLVMCVTYYRIFKIAREQAKRINTATCSGTAGAHLHSHLALPSVREHKATVTLAAVMGAFIVCWFPYFTVFTYLGLQGHVDQTVYGIVLWLGYANSALNPILYAALNRDFRTAYSQLLHCRQVGPAAVPALHLGRQHTHGATCEECPLEEHVLTMQDRNGEYRLFLSDNTQR</sequence>
<evidence type="ECO:0000256" key="7">
    <source>
        <dbReference type="ARBA" id="ARBA00023170"/>
    </source>
</evidence>
<evidence type="ECO:0000256" key="8">
    <source>
        <dbReference type="ARBA" id="ARBA00023224"/>
    </source>
</evidence>
<dbReference type="PRINTS" id="PR01102">
    <property type="entry name" value="5HT6RECEPTR"/>
</dbReference>
<dbReference type="InterPro" id="IPR017452">
    <property type="entry name" value="GPCR_Rhodpsn_7TM"/>
</dbReference>